<protein>
    <submittedName>
        <fullName evidence="2">Chitinase</fullName>
    </submittedName>
</protein>
<dbReference type="SUPFAM" id="SSF51445">
    <property type="entry name" value="(Trans)glycosidases"/>
    <property type="match status" value="1"/>
</dbReference>
<evidence type="ECO:0000256" key="1">
    <source>
        <dbReference type="SAM" id="SignalP"/>
    </source>
</evidence>
<dbReference type="EMBL" id="CP095749">
    <property type="protein sequence ID" value="WEB38014.1"/>
    <property type="molecule type" value="Genomic_DNA"/>
</dbReference>
<dbReference type="InterPro" id="IPR052750">
    <property type="entry name" value="GH18_Chitinase"/>
</dbReference>
<sequence length="349" mass="34992">MRKSPRIALAAAAAGALSTLGITAASADTTHVQAIRPAAHLDAGQFAPFVDMSNSAEGQLDAAITSHGVKTYTAAFTIGAGCNNIWGDTLPVGNDSNVDPEIAKAKAEGADVIISSGGASGEPLAFTCTDQSQIDAGYQKELTAYGTNSLDFDIEGAAVADTAGVARQMTAIKDLKASNSGLTASVTLPVMPTGLTADGVNVLKAAKAAGVKLDNVNIMTMDYGQGTGTDMGAAAISAGKATLAQMQSVDSGYTYANLGITPMIGVNDDGSTFSLADAASVASWAASNGVGRMSYWSVSRDQACSTAAKAQALADGGMDPARVMRPASSPVCSGVAQSPFAFTDALSNG</sequence>
<accession>A0ABY8A028</accession>
<gene>
    <name evidence="2" type="ORF">MOV08_00930</name>
</gene>
<keyword evidence="1" id="KW-0732">Signal</keyword>
<dbReference type="InterPro" id="IPR017853">
    <property type="entry name" value="GH"/>
</dbReference>
<proteinExistence type="predicted"/>
<dbReference type="Proteomes" id="UP001218629">
    <property type="component" value="Chromosome"/>
</dbReference>
<feature type="signal peptide" evidence="1">
    <location>
        <begin position="1"/>
        <end position="27"/>
    </location>
</feature>
<dbReference type="Gene3D" id="3.20.20.80">
    <property type="entry name" value="Glycosidases"/>
    <property type="match status" value="1"/>
</dbReference>
<evidence type="ECO:0000313" key="3">
    <source>
        <dbReference type="Proteomes" id="UP001218629"/>
    </source>
</evidence>
<reference evidence="2 3" key="1">
    <citation type="submission" date="2022-03" db="EMBL/GenBank/DDBJ databases">
        <title>Streptomyces yunnanensis P86,complete genome.</title>
        <authorList>
            <person name="Chen S."/>
            <person name="Zhang Q."/>
        </authorList>
    </citation>
    <scope>NUCLEOTIDE SEQUENCE [LARGE SCALE GENOMIC DNA]</scope>
    <source>
        <strain evidence="2 3">P86</strain>
    </source>
</reference>
<feature type="chain" id="PRO_5045072294" evidence="1">
    <location>
        <begin position="28"/>
        <end position="349"/>
    </location>
</feature>
<dbReference type="CDD" id="cd06543">
    <property type="entry name" value="GH18_PF-ChiA-like"/>
    <property type="match status" value="1"/>
</dbReference>
<dbReference type="RefSeq" id="WP_275305768.1">
    <property type="nucleotide sequence ID" value="NZ_CP095749.1"/>
</dbReference>
<evidence type="ECO:0000313" key="2">
    <source>
        <dbReference type="EMBL" id="WEB38014.1"/>
    </source>
</evidence>
<dbReference type="PANTHER" id="PTHR42976:SF1">
    <property type="entry name" value="GH18 DOMAIN-CONTAINING PROTEIN-RELATED"/>
    <property type="match status" value="1"/>
</dbReference>
<keyword evidence="3" id="KW-1185">Reference proteome</keyword>
<dbReference type="PANTHER" id="PTHR42976">
    <property type="entry name" value="BIFUNCTIONAL CHITINASE/LYSOZYME-RELATED"/>
    <property type="match status" value="1"/>
</dbReference>
<name>A0ABY8A028_9ACTN</name>
<organism evidence="2 3">
    <name type="scientific">Streptomyces yunnanensis</name>
    <dbReference type="NCBI Taxonomy" id="156453"/>
    <lineage>
        <taxon>Bacteria</taxon>
        <taxon>Bacillati</taxon>
        <taxon>Actinomycetota</taxon>
        <taxon>Actinomycetes</taxon>
        <taxon>Kitasatosporales</taxon>
        <taxon>Streptomycetaceae</taxon>
        <taxon>Streptomyces</taxon>
    </lineage>
</organism>